<accession>A0ABW0YMX6</accession>
<dbReference type="Gene3D" id="4.10.810.10">
    <property type="entry name" value="Virus Scaffolding Protein, Chain A"/>
    <property type="match status" value="1"/>
</dbReference>
<evidence type="ECO:0000313" key="2">
    <source>
        <dbReference type="EMBL" id="MFC5711749.1"/>
    </source>
</evidence>
<dbReference type="Proteomes" id="UP001596142">
    <property type="component" value="Unassembled WGS sequence"/>
</dbReference>
<proteinExistence type="predicted"/>
<evidence type="ECO:0000313" key="3">
    <source>
        <dbReference type="Proteomes" id="UP001596142"/>
    </source>
</evidence>
<dbReference type="RefSeq" id="WP_385938440.1">
    <property type="nucleotide sequence ID" value="NZ_JBHSOZ010000003.1"/>
</dbReference>
<name>A0ABW0YMX6_9BACI</name>
<sequence length="109" mass="12514">MFTVSKAFVEESSWVTGKTPNGELIIGYIDKIDPAKDIVRVAVVNSDNDDIVGDTIEMLHHWVETIPSSFEKSKTQLEFLIDLALETKDEEWFLELSAEWKKKDQKELL</sequence>
<dbReference type="InterPro" id="IPR027393">
    <property type="entry name" value="Virus_scaffolding_prot_C"/>
</dbReference>
<dbReference type="InterPro" id="IPR014957">
    <property type="entry name" value="IDEAL_dom"/>
</dbReference>
<dbReference type="Pfam" id="PF08858">
    <property type="entry name" value="IDEAL"/>
    <property type="match status" value="1"/>
</dbReference>
<gene>
    <name evidence="2" type="ORF">ACFPU1_03040</name>
</gene>
<organism evidence="2 3">
    <name type="scientific">Thalassorhabdus alkalitolerans</name>
    <dbReference type="NCBI Taxonomy" id="2282697"/>
    <lineage>
        <taxon>Bacteria</taxon>
        <taxon>Bacillati</taxon>
        <taxon>Bacillota</taxon>
        <taxon>Bacilli</taxon>
        <taxon>Bacillales</taxon>
        <taxon>Bacillaceae</taxon>
        <taxon>Thalassorhabdus</taxon>
    </lineage>
</organism>
<keyword evidence="3" id="KW-1185">Reference proteome</keyword>
<dbReference type="EMBL" id="JBHSOZ010000003">
    <property type="protein sequence ID" value="MFC5711749.1"/>
    <property type="molecule type" value="Genomic_DNA"/>
</dbReference>
<protein>
    <submittedName>
        <fullName evidence="2">IDEAL domain-containing protein</fullName>
    </submittedName>
</protein>
<reference evidence="3" key="1">
    <citation type="journal article" date="2019" name="Int. J. Syst. Evol. Microbiol.">
        <title>The Global Catalogue of Microorganisms (GCM) 10K type strain sequencing project: providing services to taxonomists for standard genome sequencing and annotation.</title>
        <authorList>
            <consortium name="The Broad Institute Genomics Platform"/>
            <consortium name="The Broad Institute Genome Sequencing Center for Infectious Disease"/>
            <person name="Wu L."/>
            <person name="Ma J."/>
        </authorList>
    </citation>
    <scope>NUCLEOTIDE SEQUENCE [LARGE SCALE GENOMIC DNA]</scope>
    <source>
        <strain evidence="3">CECT 7184</strain>
    </source>
</reference>
<dbReference type="SMART" id="SM00914">
    <property type="entry name" value="IDEAL"/>
    <property type="match status" value="1"/>
</dbReference>
<evidence type="ECO:0000259" key="1">
    <source>
        <dbReference type="SMART" id="SM00914"/>
    </source>
</evidence>
<feature type="domain" description="IDEAL" evidence="1">
    <location>
        <begin position="65"/>
        <end position="100"/>
    </location>
</feature>
<comment type="caution">
    <text evidence="2">The sequence shown here is derived from an EMBL/GenBank/DDBJ whole genome shotgun (WGS) entry which is preliminary data.</text>
</comment>